<reference evidence="1" key="2">
    <citation type="journal article" date="2020" name="Nat. Commun.">
        <title>Large-scale genome sequencing of mycorrhizal fungi provides insights into the early evolution of symbiotic traits.</title>
        <authorList>
            <person name="Miyauchi S."/>
            <person name="Kiss E."/>
            <person name="Kuo A."/>
            <person name="Drula E."/>
            <person name="Kohler A."/>
            <person name="Sanchez-Garcia M."/>
            <person name="Morin E."/>
            <person name="Andreopoulos B."/>
            <person name="Barry K.W."/>
            <person name="Bonito G."/>
            <person name="Buee M."/>
            <person name="Carver A."/>
            <person name="Chen C."/>
            <person name="Cichocki N."/>
            <person name="Clum A."/>
            <person name="Culley D."/>
            <person name="Crous P.W."/>
            <person name="Fauchery L."/>
            <person name="Girlanda M."/>
            <person name="Hayes R.D."/>
            <person name="Keri Z."/>
            <person name="LaButti K."/>
            <person name="Lipzen A."/>
            <person name="Lombard V."/>
            <person name="Magnuson J."/>
            <person name="Maillard F."/>
            <person name="Murat C."/>
            <person name="Nolan M."/>
            <person name="Ohm R.A."/>
            <person name="Pangilinan J."/>
            <person name="Pereira M.F."/>
            <person name="Perotto S."/>
            <person name="Peter M."/>
            <person name="Pfister S."/>
            <person name="Riley R."/>
            <person name="Sitrit Y."/>
            <person name="Stielow J.B."/>
            <person name="Szollosi G."/>
            <person name="Zifcakova L."/>
            <person name="Stursova M."/>
            <person name="Spatafora J.W."/>
            <person name="Tedersoo L."/>
            <person name="Vaario L.M."/>
            <person name="Yamada A."/>
            <person name="Yan M."/>
            <person name="Wang P."/>
            <person name="Xu J."/>
            <person name="Bruns T."/>
            <person name="Baldrian P."/>
            <person name="Vilgalys R."/>
            <person name="Dunand C."/>
            <person name="Henrissat B."/>
            <person name="Grigoriev I.V."/>
            <person name="Hibbett D."/>
            <person name="Nagy L.G."/>
            <person name="Martin F.M."/>
        </authorList>
    </citation>
    <scope>NUCLEOTIDE SEQUENCE</scope>
    <source>
        <strain evidence="1">P2</strain>
    </source>
</reference>
<organism evidence="1 2">
    <name type="scientific">Thelephora ganbajun</name>
    <name type="common">Ganba fungus</name>
    <dbReference type="NCBI Taxonomy" id="370292"/>
    <lineage>
        <taxon>Eukaryota</taxon>
        <taxon>Fungi</taxon>
        <taxon>Dikarya</taxon>
        <taxon>Basidiomycota</taxon>
        <taxon>Agaricomycotina</taxon>
        <taxon>Agaricomycetes</taxon>
        <taxon>Thelephorales</taxon>
        <taxon>Thelephoraceae</taxon>
        <taxon>Thelephora</taxon>
    </lineage>
</organism>
<evidence type="ECO:0000313" key="1">
    <source>
        <dbReference type="EMBL" id="KAF9645532.1"/>
    </source>
</evidence>
<proteinExistence type="predicted"/>
<name>A0ACB6Z7L3_THEGA</name>
<accession>A0ACB6Z7L3</accession>
<sequence length="461" mass="49945">MSSSNQVIFHGSKVILPDCDEPTEASIVVDTDKGTILSIIEGPLNGINGNVEVIDAGDNVIIPGLVDAHVHLNETGRTDWEGFWTGTRAALSGGVTTVVDMPLNSIPPTTTVENLTIKRDAARGQCWTDVGFWGGVIPGNENHLVPLVEAGVRGFKCFMIESGVEEFPCVTEQDLHKSMSALEDQHSTVLAFHAELDTPEGPLPDVSSHDQTHYSTFLTSRPQHLEINAISLITQLQIHFPSLRCHIVHLSAASALPIIRKAKAEGAKLTVETCFHYLCLSSDEIPDGKPEFKCCPPIRDHTNRELLWEALKDGTIDFVVSDHSPCVADLKKLGEGDIMSAWGGISTLGLGLSLLWTESQKNQKGVGLNQIVKWTSTATSKHAGLDATKGAIKAGADADIVFWDSKAEFLVTRESLQFKNKLSPYQGFTLKGQVQQVYLGGKLAYNKDKGFAGFSPLGKLL</sequence>
<reference evidence="1" key="1">
    <citation type="submission" date="2019-10" db="EMBL/GenBank/DDBJ databases">
        <authorList>
            <consortium name="DOE Joint Genome Institute"/>
            <person name="Kuo A."/>
            <person name="Miyauchi S."/>
            <person name="Kiss E."/>
            <person name="Drula E."/>
            <person name="Kohler A."/>
            <person name="Sanchez-Garcia M."/>
            <person name="Andreopoulos B."/>
            <person name="Barry K.W."/>
            <person name="Bonito G."/>
            <person name="Buee M."/>
            <person name="Carver A."/>
            <person name="Chen C."/>
            <person name="Cichocki N."/>
            <person name="Clum A."/>
            <person name="Culley D."/>
            <person name="Crous P.W."/>
            <person name="Fauchery L."/>
            <person name="Girlanda M."/>
            <person name="Hayes R."/>
            <person name="Keri Z."/>
            <person name="Labutti K."/>
            <person name="Lipzen A."/>
            <person name="Lombard V."/>
            <person name="Magnuson J."/>
            <person name="Maillard F."/>
            <person name="Morin E."/>
            <person name="Murat C."/>
            <person name="Nolan M."/>
            <person name="Ohm R."/>
            <person name="Pangilinan J."/>
            <person name="Pereira M."/>
            <person name="Perotto S."/>
            <person name="Peter M."/>
            <person name="Riley R."/>
            <person name="Sitrit Y."/>
            <person name="Stielow B."/>
            <person name="Szollosi G."/>
            <person name="Zifcakova L."/>
            <person name="Stursova M."/>
            <person name="Spatafora J.W."/>
            <person name="Tedersoo L."/>
            <person name="Vaario L.-M."/>
            <person name="Yamada A."/>
            <person name="Yan M."/>
            <person name="Wang P."/>
            <person name="Xu J."/>
            <person name="Bruns T."/>
            <person name="Baldrian P."/>
            <person name="Vilgalys R."/>
            <person name="Henrissat B."/>
            <person name="Grigoriev I.V."/>
            <person name="Hibbett D."/>
            <person name="Nagy L.G."/>
            <person name="Martin F.M."/>
        </authorList>
    </citation>
    <scope>NUCLEOTIDE SEQUENCE</scope>
    <source>
        <strain evidence="1">P2</strain>
    </source>
</reference>
<protein>
    <submittedName>
        <fullName evidence="1">Allantoinase</fullName>
    </submittedName>
</protein>
<keyword evidence="2" id="KW-1185">Reference proteome</keyword>
<comment type="caution">
    <text evidence="1">The sequence shown here is derived from an EMBL/GenBank/DDBJ whole genome shotgun (WGS) entry which is preliminary data.</text>
</comment>
<dbReference type="EMBL" id="MU118087">
    <property type="protein sequence ID" value="KAF9645532.1"/>
    <property type="molecule type" value="Genomic_DNA"/>
</dbReference>
<evidence type="ECO:0000313" key="2">
    <source>
        <dbReference type="Proteomes" id="UP000886501"/>
    </source>
</evidence>
<dbReference type="Proteomes" id="UP000886501">
    <property type="component" value="Unassembled WGS sequence"/>
</dbReference>
<gene>
    <name evidence="1" type="ORF">BDM02DRAFT_3101196</name>
</gene>